<feature type="region of interest" description="Disordered" evidence="1">
    <location>
        <begin position="117"/>
        <end position="156"/>
    </location>
</feature>
<accession>H3H8V0</accession>
<organism evidence="2 3">
    <name type="scientific">Phytophthora ramorum</name>
    <name type="common">Sudden oak death agent</name>
    <dbReference type="NCBI Taxonomy" id="164328"/>
    <lineage>
        <taxon>Eukaryota</taxon>
        <taxon>Sar</taxon>
        <taxon>Stramenopiles</taxon>
        <taxon>Oomycota</taxon>
        <taxon>Peronosporomycetes</taxon>
        <taxon>Peronosporales</taxon>
        <taxon>Peronosporaceae</taxon>
        <taxon>Phytophthora</taxon>
    </lineage>
</organism>
<dbReference type="EnsemblProtists" id="Phyra87250">
    <property type="protein sequence ID" value="Phyra87250"/>
    <property type="gene ID" value="Phyra87250"/>
</dbReference>
<keyword evidence="3" id="KW-1185">Reference proteome</keyword>
<name>H3H8V0_PHYRM</name>
<dbReference type="AlphaFoldDB" id="H3H8V0"/>
<dbReference type="VEuPathDB" id="FungiDB:KRP23_11129"/>
<dbReference type="Proteomes" id="UP000005238">
    <property type="component" value="Unassembled WGS sequence"/>
</dbReference>
<evidence type="ECO:0000256" key="1">
    <source>
        <dbReference type="SAM" id="MobiDB-lite"/>
    </source>
</evidence>
<reference evidence="3" key="1">
    <citation type="journal article" date="2006" name="Science">
        <title>Phytophthora genome sequences uncover evolutionary origins and mechanisms of pathogenesis.</title>
        <authorList>
            <person name="Tyler B.M."/>
            <person name="Tripathy S."/>
            <person name="Zhang X."/>
            <person name="Dehal P."/>
            <person name="Jiang R.H."/>
            <person name="Aerts A."/>
            <person name="Arredondo F.D."/>
            <person name="Baxter L."/>
            <person name="Bensasson D."/>
            <person name="Beynon J.L."/>
            <person name="Chapman J."/>
            <person name="Damasceno C.M."/>
            <person name="Dorrance A.E."/>
            <person name="Dou D."/>
            <person name="Dickerman A.W."/>
            <person name="Dubchak I.L."/>
            <person name="Garbelotto M."/>
            <person name="Gijzen M."/>
            <person name="Gordon S.G."/>
            <person name="Govers F."/>
            <person name="Grunwald N.J."/>
            <person name="Huang W."/>
            <person name="Ivors K.L."/>
            <person name="Jones R.W."/>
            <person name="Kamoun S."/>
            <person name="Krampis K."/>
            <person name="Lamour K.H."/>
            <person name="Lee M.K."/>
            <person name="McDonald W.H."/>
            <person name="Medina M."/>
            <person name="Meijer H.J."/>
            <person name="Nordberg E.K."/>
            <person name="Maclean D.J."/>
            <person name="Ospina-Giraldo M.D."/>
            <person name="Morris P.F."/>
            <person name="Phuntumart V."/>
            <person name="Putnam N.H."/>
            <person name="Rash S."/>
            <person name="Rose J.K."/>
            <person name="Sakihama Y."/>
            <person name="Salamov A.A."/>
            <person name="Savidor A."/>
            <person name="Scheuring C.F."/>
            <person name="Smith B.M."/>
            <person name="Sobral B.W."/>
            <person name="Terry A."/>
            <person name="Torto-Alalibo T.A."/>
            <person name="Win J."/>
            <person name="Xu Z."/>
            <person name="Zhang H."/>
            <person name="Grigoriev I.V."/>
            <person name="Rokhsar D.S."/>
            <person name="Boore J.L."/>
        </authorList>
    </citation>
    <scope>NUCLEOTIDE SEQUENCE [LARGE SCALE GENOMIC DNA]</scope>
    <source>
        <strain evidence="3">Pr102</strain>
    </source>
</reference>
<protein>
    <submittedName>
        <fullName evidence="2">Uncharacterized protein</fullName>
    </submittedName>
</protein>
<dbReference type="InParanoid" id="H3H8V0"/>
<sequence length="254" mass="28522">MSIHEVLEFMSVFVREHQESVHTFWGEGNVRAWVGYVDANITIPEEVSEFFVYGVLYDVQDQADKVAADARSGGSLKEVRRTNHTVYKQCANDFDRVRMGDDTVRELRELHEYAAAIKETKPSGGPAPKNEEYADPRYESSRERASQRWREARASEAGNGDQTQWWLSVEEIGRRTVQNFLFKDKTVLTTHAGHRSVLLQSLSDLFMGINQGLVGIPLEGLSTDLWAMVQGALDASVEGTVAHPGEDDSGDEEE</sequence>
<evidence type="ECO:0000313" key="3">
    <source>
        <dbReference type="Proteomes" id="UP000005238"/>
    </source>
</evidence>
<dbReference type="EnsemblProtists" id="Phyra85674">
    <property type="protein sequence ID" value="Phyra85674"/>
    <property type="gene ID" value="Phyra85674"/>
</dbReference>
<dbReference type="EMBL" id="DS566272">
    <property type="status" value="NOT_ANNOTATED_CDS"/>
    <property type="molecule type" value="Genomic_DNA"/>
</dbReference>
<reference evidence="2" key="2">
    <citation type="submission" date="2015-06" db="UniProtKB">
        <authorList>
            <consortium name="EnsemblProtists"/>
        </authorList>
    </citation>
    <scope>IDENTIFICATION</scope>
    <source>
        <strain evidence="2">Pr102</strain>
    </source>
</reference>
<dbReference type="EMBL" id="DS567608">
    <property type="status" value="NOT_ANNOTATED_CDS"/>
    <property type="molecule type" value="Genomic_DNA"/>
</dbReference>
<dbReference type="HOGENOM" id="CLU_1096100_0_0_1"/>
<proteinExistence type="predicted"/>
<feature type="compositionally biased region" description="Basic and acidic residues" evidence="1">
    <location>
        <begin position="129"/>
        <end position="154"/>
    </location>
</feature>
<evidence type="ECO:0000313" key="2">
    <source>
        <dbReference type="EnsemblProtists" id="Phyra87250"/>
    </source>
</evidence>